<dbReference type="Proteomes" id="UP000000590">
    <property type="component" value="Chromosome"/>
</dbReference>
<protein>
    <recommendedName>
        <fullName evidence="7">Radical SAM core domain-containing protein</fullName>
    </recommendedName>
</protein>
<dbReference type="InterPro" id="IPR023885">
    <property type="entry name" value="4Fe4S-binding_SPASM_dom"/>
</dbReference>
<dbReference type="InterPro" id="IPR013785">
    <property type="entry name" value="Aldolase_TIM"/>
</dbReference>
<dbReference type="PANTHER" id="PTHR11228">
    <property type="entry name" value="RADICAL SAM DOMAIN PROTEIN"/>
    <property type="match status" value="1"/>
</dbReference>
<dbReference type="CDD" id="cd21109">
    <property type="entry name" value="SPASM"/>
    <property type="match status" value="1"/>
</dbReference>
<proteinExistence type="predicted"/>
<dbReference type="SUPFAM" id="SSF102114">
    <property type="entry name" value="Radical SAM enzymes"/>
    <property type="match status" value="1"/>
</dbReference>
<dbReference type="InterPro" id="IPR007197">
    <property type="entry name" value="rSAM"/>
</dbReference>
<dbReference type="Gene3D" id="3.20.20.70">
    <property type="entry name" value="Aldolase class I"/>
    <property type="match status" value="1"/>
</dbReference>
<dbReference type="PANTHER" id="PTHR11228:SF7">
    <property type="entry name" value="PQQA PEPTIDE CYCLASE"/>
    <property type="match status" value="1"/>
</dbReference>
<dbReference type="InterPro" id="IPR050377">
    <property type="entry name" value="Radical_SAM_PqqE_MftC-like"/>
</dbReference>
<dbReference type="EMBL" id="BX950229">
    <property type="protein sequence ID" value="CAF30642.1"/>
    <property type="molecule type" value="Genomic_DNA"/>
</dbReference>
<keyword evidence="4" id="KW-0479">Metal-binding</keyword>
<dbReference type="GeneID" id="2761680"/>
<dbReference type="SFLD" id="SFLDG01387">
    <property type="entry name" value="BtrN-like_SPASM_domain_contain"/>
    <property type="match status" value="1"/>
</dbReference>
<dbReference type="Pfam" id="PF04055">
    <property type="entry name" value="Radical_SAM"/>
    <property type="match status" value="1"/>
</dbReference>
<accession>Q6LYA5</accession>
<dbReference type="PROSITE" id="PS51918">
    <property type="entry name" value="RADICAL_SAM"/>
    <property type="match status" value="1"/>
</dbReference>
<evidence type="ECO:0000256" key="1">
    <source>
        <dbReference type="ARBA" id="ARBA00001966"/>
    </source>
</evidence>
<dbReference type="SFLD" id="SFLDG01067">
    <property type="entry name" value="SPASM/twitch_domain_containing"/>
    <property type="match status" value="1"/>
</dbReference>
<dbReference type="Pfam" id="PF13186">
    <property type="entry name" value="SPASM"/>
    <property type="match status" value="1"/>
</dbReference>
<dbReference type="InterPro" id="IPR058240">
    <property type="entry name" value="rSAM_sf"/>
</dbReference>
<evidence type="ECO:0000313" key="9">
    <source>
        <dbReference type="Proteomes" id="UP000000590"/>
    </source>
</evidence>
<dbReference type="OrthoDB" id="5620at2157"/>
<evidence type="ECO:0000256" key="2">
    <source>
        <dbReference type="ARBA" id="ARBA00022485"/>
    </source>
</evidence>
<name>Q6LYA5_METMP</name>
<dbReference type="InterPro" id="IPR034391">
    <property type="entry name" value="AdoMet-like_SPASM_containing"/>
</dbReference>
<reference evidence="8 9" key="1">
    <citation type="journal article" date="2004" name="J. Bacteriol.">
        <title>Complete genome sequence of the genetically tractable hydrogenotrophic methanogen Methanococcus maripaludis.</title>
        <authorList>
            <person name="Hendrickson E.L."/>
            <person name="Kaul R."/>
            <person name="Zhou Y."/>
            <person name="Bovee D."/>
            <person name="Chapman P."/>
            <person name="Chung J."/>
            <person name="Conway de Macario E."/>
            <person name="Dodsworth J.A."/>
            <person name="Gillett W."/>
            <person name="Graham D.E."/>
            <person name="Hackett M."/>
            <person name="Haydock A.K."/>
            <person name="Kang A."/>
            <person name="Land M.L."/>
            <person name="Levy R."/>
            <person name="Lie T.J."/>
            <person name="Major T.A."/>
            <person name="Moore B.C."/>
            <person name="Porat I."/>
            <person name="Palmeiri A."/>
            <person name="Rouse G."/>
            <person name="Saenphimmachak C."/>
            <person name="Soll D."/>
            <person name="Van Dien S."/>
            <person name="Wang T."/>
            <person name="Whitman W.B."/>
            <person name="Xia Q."/>
            <person name="Zhang Y."/>
            <person name="Larimer F.W."/>
            <person name="Olson M.V."/>
            <person name="Leigh J.A."/>
        </authorList>
    </citation>
    <scope>NUCLEOTIDE SEQUENCE [LARGE SCALE GENOMIC DNA]</scope>
    <source>
        <strain evidence="9">S2 / LL</strain>
    </source>
</reference>
<dbReference type="eggNOG" id="arCOG00938">
    <property type="taxonomic scope" value="Archaea"/>
</dbReference>
<evidence type="ECO:0000256" key="4">
    <source>
        <dbReference type="ARBA" id="ARBA00022723"/>
    </source>
</evidence>
<dbReference type="GO" id="GO:0003824">
    <property type="term" value="F:catalytic activity"/>
    <property type="evidence" value="ECO:0007669"/>
    <property type="project" value="InterPro"/>
</dbReference>
<keyword evidence="9" id="KW-1185">Reference proteome</keyword>
<dbReference type="GO" id="GO:0051536">
    <property type="term" value="F:iron-sulfur cluster binding"/>
    <property type="evidence" value="ECO:0007669"/>
    <property type="project" value="UniProtKB-KW"/>
</dbReference>
<dbReference type="AlphaFoldDB" id="Q6LYA5"/>
<dbReference type="HOGENOM" id="CLU_009273_1_2_2"/>
<evidence type="ECO:0000256" key="3">
    <source>
        <dbReference type="ARBA" id="ARBA00022691"/>
    </source>
</evidence>
<dbReference type="PATRIC" id="fig|267377.15.peg.1119"/>
<comment type="cofactor">
    <cofactor evidence="1">
        <name>[4Fe-4S] cluster</name>
        <dbReference type="ChEBI" id="CHEBI:49883"/>
    </cofactor>
</comment>
<dbReference type="CDD" id="cd01335">
    <property type="entry name" value="Radical_SAM"/>
    <property type="match status" value="1"/>
</dbReference>
<feature type="domain" description="Radical SAM core" evidence="7">
    <location>
        <begin position="34"/>
        <end position="247"/>
    </location>
</feature>
<dbReference type="RefSeq" id="WP_011171030.1">
    <property type="nucleotide sequence ID" value="NC_005791.1"/>
</dbReference>
<keyword evidence="2" id="KW-0004">4Fe-4S</keyword>
<dbReference type="EnsemblBacteria" id="CAF30642">
    <property type="protein sequence ID" value="CAF30642"/>
    <property type="gene ID" value="MMP1086"/>
</dbReference>
<evidence type="ECO:0000256" key="5">
    <source>
        <dbReference type="ARBA" id="ARBA00023004"/>
    </source>
</evidence>
<sequence length="320" mass="37394">MSLGNVLRKLYNRQVDLNVGKCAYTTLMPLLKNKKPNKPLFIKIETVNYCNSQCKYCPHPKMTREKGLISDELFNKIAKELVNWGVKAVHLTNFGESLLDPKITERIDYLKNLDNDLYITIITNGFALSEKNIDKILNSNLDEIQISFDGFSKEHYEFYRTPFKYENIKSKLTNLLSEKDKRNSKLVIKLNTIYNPDEISEKQLHEFKHGWNSVNGINIQKLHNWSSEEVNNNVNGCIDIYTYMTILRNGDVVPCCLDFDGKINLGNCNEDTLQEIWENEKYTNFRNLVFNDVRNIDLCKNCMMAKNKERPYYALLQCRL</sequence>
<keyword evidence="6" id="KW-0411">Iron-sulfur</keyword>
<evidence type="ECO:0000259" key="7">
    <source>
        <dbReference type="PROSITE" id="PS51918"/>
    </source>
</evidence>
<dbReference type="KEGG" id="mmp:MMP1086"/>
<organism evidence="9">
    <name type="scientific">Methanococcus maripaludis (strain DSM 14266 / JCM 13030 / NBRC 101832 / S2 / LL)</name>
    <dbReference type="NCBI Taxonomy" id="267377"/>
    <lineage>
        <taxon>Archaea</taxon>
        <taxon>Methanobacteriati</taxon>
        <taxon>Methanobacteriota</taxon>
        <taxon>Methanomada group</taxon>
        <taxon>Methanococci</taxon>
        <taxon>Methanococcales</taxon>
        <taxon>Methanococcaceae</taxon>
        <taxon>Methanococcus</taxon>
    </lineage>
</organism>
<keyword evidence="3" id="KW-0949">S-adenosyl-L-methionine</keyword>
<evidence type="ECO:0000256" key="6">
    <source>
        <dbReference type="ARBA" id="ARBA00023014"/>
    </source>
</evidence>
<dbReference type="GO" id="GO:0046872">
    <property type="term" value="F:metal ion binding"/>
    <property type="evidence" value="ECO:0007669"/>
    <property type="project" value="UniProtKB-KW"/>
</dbReference>
<gene>
    <name evidence="8" type="ordered locus">MMP1086</name>
</gene>
<dbReference type="SFLD" id="SFLDS00029">
    <property type="entry name" value="Radical_SAM"/>
    <property type="match status" value="1"/>
</dbReference>
<evidence type="ECO:0000313" key="8">
    <source>
        <dbReference type="EMBL" id="CAF30642.1"/>
    </source>
</evidence>
<dbReference type="STRING" id="267377.MMP1086"/>
<keyword evidence="5" id="KW-0408">Iron</keyword>